<gene>
    <name evidence="3" type="ORF">ABEB36_001491</name>
</gene>
<protein>
    <recommendedName>
        <fullName evidence="5">Hamartin</fullName>
    </recommendedName>
</protein>
<dbReference type="InterPro" id="IPR007483">
    <property type="entry name" value="Hamartin"/>
</dbReference>
<sequence>MSQYPDNLFEKLESGNREVVENFKHSIREQFSKTNEPWLINGLYDYYLSSNSARCMEILINLRNNHHLHLFDRLCESIKNPKTEMKVKVQALTLLGHIARSQPTWLNTLPEHALFREILNFLLAESELLPLISALLVLIVLLPMYPSYIGGNYLGEIFNIFQRLAAWNSQVPGKMGEDQMIHLQVALYALFLRLYGMFPCNFLSYLRSNFKDRNNPVFCHTIKPMMDTVKMHPCLVTTSKENETTTERWKKMAVHDVIVECERFSLDITDRCPHDTCQNTTEFRSRSGTMNSTVGSSSVNEPSYHQQNVRSLASLQMSGNSEPFFSPSQVYQIQTSILGESSGVHRHIQGVINRVNYPTTQDGSPPEAAIEATPETTPIRDFTAAPPVVLSLSSKTKVARALTSFRSNASGYIVSGTPTNSVPSSPMRKEPSSFVFPSQNLSQHLALKLTQERQVSDGQSGFKPLPSSPLKILNTESANRQRPQSPLSQEDEEVSSLSATASGLNIAKGNINRICDSVLQDSDHNKDNDDVEHGSPCTAGGLHMPNSKSIHDFKKRICRFRNNSQCNPEPERVETSTGSSPGNGIAFVSNMNVRRANSCPDMKKSPQVSSKDNRNKPFYETDEETVSEDQVSVNSNGLDAKIKKQKFPAVNSATQTDVFWPMPYEHLFLNIFPSLKEESMDIKPSPAPSPAPVLHQPLEIYKPSLYDILDKYIEYCVATTDNNNSLRDQLQLSHQQLLFERHRRETHAYRNRRLLSDAKNTRLLEEYNSALRDQVQLEQKEIDDLRKQLEEYRKDMILEQSSSGNIIKFLQDKCKSLTDENSLLNETNKKLNLEITTCKTKCNNVDKDRLQAEAALLDALAECKIAREQILAGEKVRQQLQRVNGELLLMGELHEKYKEKLDKLSSFRQYDEEMNQISEAYKEELKCLQRQIDSKTATMEVCKARVADLEHSVTAKDEVIASQKRTLAAVNEEREAILEAMESKYQTQLAINRTLEERILELRQKLETEAARRRTHSPDTSSCHEVHASSTMTAVAGGLSPQHSSPLSASLASSEGSAVTHEHKNLQMYVDQDGSSKVYSEEHLGKND</sequence>
<dbReference type="Proteomes" id="UP001566132">
    <property type="component" value="Unassembled WGS sequence"/>
</dbReference>
<feature type="compositionally biased region" description="Basic and acidic residues" evidence="2">
    <location>
        <begin position="523"/>
        <end position="533"/>
    </location>
</feature>
<feature type="region of interest" description="Disordered" evidence="2">
    <location>
        <begin position="565"/>
        <end position="627"/>
    </location>
</feature>
<dbReference type="InterPro" id="IPR016024">
    <property type="entry name" value="ARM-type_fold"/>
</dbReference>
<organism evidence="3 4">
    <name type="scientific">Hypothenemus hampei</name>
    <name type="common">Coffee berry borer</name>
    <dbReference type="NCBI Taxonomy" id="57062"/>
    <lineage>
        <taxon>Eukaryota</taxon>
        <taxon>Metazoa</taxon>
        <taxon>Ecdysozoa</taxon>
        <taxon>Arthropoda</taxon>
        <taxon>Hexapoda</taxon>
        <taxon>Insecta</taxon>
        <taxon>Pterygota</taxon>
        <taxon>Neoptera</taxon>
        <taxon>Endopterygota</taxon>
        <taxon>Coleoptera</taxon>
        <taxon>Polyphaga</taxon>
        <taxon>Cucujiformia</taxon>
        <taxon>Curculionidae</taxon>
        <taxon>Scolytinae</taxon>
        <taxon>Hypothenemus</taxon>
    </lineage>
</organism>
<comment type="caution">
    <text evidence="3">The sequence shown here is derived from an EMBL/GenBank/DDBJ whole genome shotgun (WGS) entry which is preliminary data.</text>
</comment>
<feature type="region of interest" description="Disordered" evidence="2">
    <location>
        <begin position="477"/>
        <end position="498"/>
    </location>
</feature>
<accession>A0ABD1FHY3</accession>
<feature type="region of interest" description="Disordered" evidence="2">
    <location>
        <begin position="413"/>
        <end position="435"/>
    </location>
</feature>
<dbReference type="PANTHER" id="PTHR15154">
    <property type="entry name" value="HAMARTIN"/>
    <property type="match status" value="1"/>
</dbReference>
<keyword evidence="1" id="KW-0175">Coiled coil</keyword>
<evidence type="ECO:0000256" key="1">
    <source>
        <dbReference type="SAM" id="Coils"/>
    </source>
</evidence>
<feature type="coiled-coil region" evidence="1">
    <location>
        <begin position="911"/>
        <end position="938"/>
    </location>
</feature>
<feature type="region of interest" description="Disordered" evidence="2">
    <location>
        <begin position="523"/>
        <end position="543"/>
    </location>
</feature>
<dbReference type="Pfam" id="PF04388">
    <property type="entry name" value="Hamartin"/>
    <property type="match status" value="1"/>
</dbReference>
<evidence type="ECO:0000313" key="4">
    <source>
        <dbReference type="Proteomes" id="UP001566132"/>
    </source>
</evidence>
<evidence type="ECO:0000313" key="3">
    <source>
        <dbReference type="EMBL" id="KAL1517766.1"/>
    </source>
</evidence>
<feature type="region of interest" description="Disordered" evidence="2">
    <location>
        <begin position="280"/>
        <end position="302"/>
    </location>
</feature>
<dbReference type="EMBL" id="JBDJPC010000001">
    <property type="protein sequence ID" value="KAL1517766.1"/>
    <property type="molecule type" value="Genomic_DNA"/>
</dbReference>
<feature type="compositionally biased region" description="Polar residues" evidence="2">
    <location>
        <begin position="413"/>
        <end position="424"/>
    </location>
</feature>
<feature type="region of interest" description="Disordered" evidence="2">
    <location>
        <begin position="451"/>
        <end position="470"/>
    </location>
</feature>
<feature type="compositionally biased region" description="Low complexity" evidence="2">
    <location>
        <begin position="1039"/>
        <end position="1058"/>
    </location>
</feature>
<evidence type="ECO:0000256" key="2">
    <source>
        <dbReference type="SAM" id="MobiDB-lite"/>
    </source>
</evidence>
<feature type="coiled-coil region" evidence="1">
    <location>
        <begin position="978"/>
        <end position="1012"/>
    </location>
</feature>
<feature type="coiled-coil region" evidence="1">
    <location>
        <begin position="760"/>
        <end position="834"/>
    </location>
</feature>
<keyword evidence="4" id="KW-1185">Reference proteome</keyword>
<dbReference type="AlphaFoldDB" id="A0ABD1FHY3"/>
<feature type="region of interest" description="Disordered" evidence="2">
    <location>
        <begin position="1036"/>
        <end position="1060"/>
    </location>
</feature>
<dbReference type="SUPFAM" id="SSF48371">
    <property type="entry name" value="ARM repeat"/>
    <property type="match status" value="1"/>
</dbReference>
<feature type="compositionally biased region" description="Polar residues" evidence="2">
    <location>
        <begin position="477"/>
        <end position="488"/>
    </location>
</feature>
<name>A0ABD1FHY3_HYPHA</name>
<dbReference type="PANTHER" id="PTHR15154:SF2">
    <property type="entry name" value="HAMARTIN"/>
    <property type="match status" value="1"/>
</dbReference>
<reference evidence="3 4" key="1">
    <citation type="submission" date="2024-05" db="EMBL/GenBank/DDBJ databases">
        <title>Genetic variation in Jamaican populations of the coffee berry borer (Hypothenemus hampei).</title>
        <authorList>
            <person name="Errbii M."/>
            <person name="Myrie A."/>
        </authorList>
    </citation>
    <scope>NUCLEOTIDE SEQUENCE [LARGE SCALE GENOMIC DNA]</scope>
    <source>
        <strain evidence="3">JA-Hopewell-2020-01-JO</strain>
        <tissue evidence="3">Whole body</tissue>
    </source>
</reference>
<proteinExistence type="predicted"/>
<evidence type="ECO:0008006" key="5">
    <source>
        <dbReference type="Google" id="ProtNLM"/>
    </source>
</evidence>